<reference evidence="1" key="1">
    <citation type="journal article" date="2020" name="Nature">
        <title>Giant virus diversity and host interactions through global metagenomics.</title>
        <authorList>
            <person name="Schulz F."/>
            <person name="Roux S."/>
            <person name="Paez-Espino D."/>
            <person name="Jungbluth S."/>
            <person name="Walsh D.A."/>
            <person name="Denef V.J."/>
            <person name="McMahon K.D."/>
            <person name="Konstantinidis K.T."/>
            <person name="Eloe-Fadrosh E.A."/>
            <person name="Kyrpides N.C."/>
            <person name="Woyke T."/>
        </authorList>
    </citation>
    <scope>NUCLEOTIDE SEQUENCE</scope>
    <source>
        <strain evidence="1">GVMAG-M-3300024302-11</strain>
    </source>
</reference>
<dbReference type="EMBL" id="MN740263">
    <property type="protein sequence ID" value="QHT96685.1"/>
    <property type="molecule type" value="Genomic_DNA"/>
</dbReference>
<dbReference type="Gene3D" id="3.40.50.410">
    <property type="entry name" value="von Willebrand factor, type A domain"/>
    <property type="match status" value="1"/>
</dbReference>
<sequence>MATFINKNNKTIKLLLDRSGSMSSDGMLKALISGSNSLILEQRQSAEDLNEDINIEIYVFDNELLLIRSGEIKEISNILENEVKPRCTTSLNDSLAKILEDGKDQSDVILFIFTDGQENSSILHPGNTGKKYCSDLIENLTSNNKWTIIFGAANIDASTTASEYGVNTQNTININATGTSVSALMRGVSSSIRQSSQTGDDIDVTGINSINIQSDSTKIIGVIGLVNPIGINTINSTGNIGVKRKNEDRIDNLSSSPLKRS</sequence>
<dbReference type="InterPro" id="IPR036465">
    <property type="entry name" value="vWFA_dom_sf"/>
</dbReference>
<name>A0A6C0IW64_9ZZZZ</name>
<protein>
    <recommendedName>
        <fullName evidence="2">VWFA domain-containing protein</fullName>
    </recommendedName>
</protein>
<evidence type="ECO:0008006" key="2">
    <source>
        <dbReference type="Google" id="ProtNLM"/>
    </source>
</evidence>
<dbReference type="SUPFAM" id="SSF53300">
    <property type="entry name" value="vWA-like"/>
    <property type="match status" value="1"/>
</dbReference>
<accession>A0A6C0IW64</accession>
<organism evidence="1">
    <name type="scientific">viral metagenome</name>
    <dbReference type="NCBI Taxonomy" id="1070528"/>
    <lineage>
        <taxon>unclassified sequences</taxon>
        <taxon>metagenomes</taxon>
        <taxon>organismal metagenomes</taxon>
    </lineage>
</organism>
<evidence type="ECO:0000313" key="1">
    <source>
        <dbReference type="EMBL" id="QHT96685.1"/>
    </source>
</evidence>
<proteinExistence type="predicted"/>
<dbReference type="AlphaFoldDB" id="A0A6C0IW64"/>